<dbReference type="RefSeq" id="WP_377303019.1">
    <property type="nucleotide sequence ID" value="NZ_CP180191.1"/>
</dbReference>
<dbReference type="Pfam" id="PF01396">
    <property type="entry name" value="Zn_ribbon_Top1"/>
    <property type="match status" value="1"/>
</dbReference>
<evidence type="ECO:0000259" key="1">
    <source>
        <dbReference type="Pfam" id="PF01396"/>
    </source>
</evidence>
<reference evidence="3" key="1">
    <citation type="journal article" date="2019" name="Int. J. Syst. Evol. Microbiol.">
        <title>The Global Catalogue of Microorganisms (GCM) 10K type strain sequencing project: providing services to taxonomists for standard genome sequencing and annotation.</title>
        <authorList>
            <consortium name="The Broad Institute Genomics Platform"/>
            <consortium name="The Broad Institute Genome Sequencing Center for Infectious Disease"/>
            <person name="Wu L."/>
            <person name="Ma J."/>
        </authorList>
    </citation>
    <scope>NUCLEOTIDE SEQUENCE [LARGE SCALE GENOMIC DNA]</scope>
    <source>
        <strain evidence="3">KCTC 52168</strain>
    </source>
</reference>
<dbReference type="Gene3D" id="3.30.65.10">
    <property type="entry name" value="Bacterial Topoisomerase I, domain 1"/>
    <property type="match status" value="1"/>
</dbReference>
<comment type="caution">
    <text evidence="2">The sequence shown here is derived from an EMBL/GenBank/DDBJ whole genome shotgun (WGS) entry which is preliminary data.</text>
</comment>
<evidence type="ECO:0000313" key="2">
    <source>
        <dbReference type="EMBL" id="MFC3147704.1"/>
    </source>
</evidence>
<name>A0ABV7H1C7_9BURK</name>
<organism evidence="2 3">
    <name type="scientific">Piscinibacterium candidicorallinum</name>
    <dbReference type="NCBI Taxonomy" id="1793872"/>
    <lineage>
        <taxon>Bacteria</taxon>
        <taxon>Pseudomonadati</taxon>
        <taxon>Pseudomonadota</taxon>
        <taxon>Betaproteobacteria</taxon>
        <taxon>Burkholderiales</taxon>
        <taxon>Piscinibacterium</taxon>
    </lineage>
</organism>
<dbReference type="EMBL" id="JBHRTI010000004">
    <property type="protein sequence ID" value="MFC3147704.1"/>
    <property type="molecule type" value="Genomic_DNA"/>
</dbReference>
<feature type="domain" description="DNA topoisomerase type IA zn finger" evidence="1">
    <location>
        <begin position="3"/>
        <end position="35"/>
    </location>
</feature>
<protein>
    <submittedName>
        <fullName evidence="2">Topoisomerase DNA-binding C4 zinc finger domain-containing protein</fullName>
    </submittedName>
</protein>
<keyword evidence="3" id="KW-1185">Reference proteome</keyword>
<proteinExistence type="predicted"/>
<gene>
    <name evidence="2" type="ORF">ACFOEN_08625</name>
</gene>
<evidence type="ECO:0000313" key="3">
    <source>
        <dbReference type="Proteomes" id="UP001595556"/>
    </source>
</evidence>
<dbReference type="SUPFAM" id="SSF57783">
    <property type="entry name" value="Zinc beta-ribbon"/>
    <property type="match status" value="1"/>
</dbReference>
<dbReference type="GO" id="GO:0003677">
    <property type="term" value="F:DNA binding"/>
    <property type="evidence" value="ECO:0007669"/>
    <property type="project" value="UniProtKB-KW"/>
</dbReference>
<sequence length="38" mass="4301">MNCGVKLVERRQRSGGGSFWGCPNYPKCRTTMPLRSAR</sequence>
<keyword evidence="2" id="KW-0238">DNA-binding</keyword>
<dbReference type="Proteomes" id="UP001595556">
    <property type="component" value="Unassembled WGS sequence"/>
</dbReference>
<dbReference type="InterPro" id="IPR013498">
    <property type="entry name" value="Topo_IA_Znf"/>
</dbReference>
<accession>A0ABV7H1C7</accession>